<organism evidence="5 6">
    <name type="scientific">Asanoa siamensis</name>
    <dbReference type="NCBI Taxonomy" id="926357"/>
    <lineage>
        <taxon>Bacteria</taxon>
        <taxon>Bacillati</taxon>
        <taxon>Actinomycetota</taxon>
        <taxon>Actinomycetes</taxon>
        <taxon>Micromonosporales</taxon>
        <taxon>Micromonosporaceae</taxon>
        <taxon>Asanoa</taxon>
    </lineage>
</organism>
<evidence type="ECO:0000256" key="3">
    <source>
        <dbReference type="ARBA" id="ARBA00023002"/>
    </source>
</evidence>
<gene>
    <name evidence="5" type="primary">pcaG</name>
    <name evidence="5" type="ORF">Asi02nite_40330</name>
</gene>
<evidence type="ECO:0000313" key="5">
    <source>
        <dbReference type="EMBL" id="GIF74515.1"/>
    </source>
</evidence>
<dbReference type="Gene3D" id="2.60.130.10">
    <property type="entry name" value="Aromatic compound dioxygenase"/>
    <property type="match status" value="1"/>
</dbReference>
<dbReference type="RefSeq" id="WP_203715136.1">
    <property type="nucleotide sequence ID" value="NZ_BONE01000032.1"/>
</dbReference>
<comment type="similarity">
    <text evidence="1">Belongs to the intradiol ring-cleavage dioxygenase family.</text>
</comment>
<sequence length="182" mass="19316">MTTPSQTVGPFFSLGLPFESGPFAVTADTPGAFWLRGVVLDGAGEPVPDALIETWQADPAGRFDHPDDPRGAVATPGFRGFARCPTDTAGRYAIRTVRPGPVPGAGGAPQAPHIAVSVLARGLLDRLVTRIYFPDEEANAADPVLARVDPVRRPTLVAKETADGYAFDITLQGDHETVFFTF</sequence>
<dbReference type="PANTHER" id="PTHR33711:SF9">
    <property type="entry name" value="PROTOCATECHUATE 3,4-DIOXYGENASE ALPHA CHAIN"/>
    <property type="match status" value="1"/>
</dbReference>
<feature type="domain" description="Intradiol ring-cleavage dioxygenases" evidence="4">
    <location>
        <begin position="21"/>
        <end position="173"/>
    </location>
</feature>
<dbReference type="InterPro" id="IPR050770">
    <property type="entry name" value="Intradiol_RC_Dioxygenase"/>
</dbReference>
<dbReference type="CDD" id="cd03463">
    <property type="entry name" value="3_4-PCD_alpha"/>
    <property type="match status" value="1"/>
</dbReference>
<keyword evidence="6" id="KW-1185">Reference proteome</keyword>
<accession>A0ABQ4CTA6</accession>
<evidence type="ECO:0000313" key="6">
    <source>
        <dbReference type="Proteomes" id="UP000604117"/>
    </source>
</evidence>
<dbReference type="EMBL" id="BONE01000032">
    <property type="protein sequence ID" value="GIF74515.1"/>
    <property type="molecule type" value="Genomic_DNA"/>
</dbReference>
<dbReference type="InterPro" id="IPR012786">
    <property type="entry name" value="Protocat_dOase_a"/>
</dbReference>
<dbReference type="InterPro" id="IPR000627">
    <property type="entry name" value="Intradiol_dOase_C"/>
</dbReference>
<dbReference type="NCBIfam" id="TIGR02423">
    <property type="entry name" value="protocat_alph"/>
    <property type="match status" value="1"/>
</dbReference>
<evidence type="ECO:0000259" key="4">
    <source>
        <dbReference type="Pfam" id="PF00775"/>
    </source>
</evidence>
<dbReference type="InterPro" id="IPR015889">
    <property type="entry name" value="Intradiol_dOase_core"/>
</dbReference>
<comment type="caution">
    <text evidence="5">The sequence shown here is derived from an EMBL/GenBank/DDBJ whole genome shotgun (WGS) entry which is preliminary data.</text>
</comment>
<dbReference type="PANTHER" id="PTHR33711">
    <property type="entry name" value="DIOXYGENASE, PUTATIVE (AFU_ORTHOLOGUE AFUA_2G02910)-RELATED"/>
    <property type="match status" value="1"/>
</dbReference>
<proteinExistence type="inferred from homology"/>
<reference evidence="5 6" key="1">
    <citation type="submission" date="2021-01" db="EMBL/GenBank/DDBJ databases">
        <title>Whole genome shotgun sequence of Asanoa siamensis NBRC 107932.</title>
        <authorList>
            <person name="Komaki H."/>
            <person name="Tamura T."/>
        </authorList>
    </citation>
    <scope>NUCLEOTIDE SEQUENCE [LARGE SCALE GENOMIC DNA]</scope>
    <source>
        <strain evidence="5 6">NBRC 107932</strain>
    </source>
</reference>
<dbReference type="Pfam" id="PF00775">
    <property type="entry name" value="Dioxygenase_C"/>
    <property type="match status" value="1"/>
</dbReference>
<name>A0ABQ4CTA6_9ACTN</name>
<evidence type="ECO:0000256" key="2">
    <source>
        <dbReference type="ARBA" id="ARBA00022964"/>
    </source>
</evidence>
<protein>
    <submittedName>
        <fullName evidence="5">Protocatechuate 3,4-dioxygenase subunit alpha</fullName>
    </submittedName>
</protein>
<dbReference type="Proteomes" id="UP000604117">
    <property type="component" value="Unassembled WGS sequence"/>
</dbReference>
<keyword evidence="3" id="KW-0560">Oxidoreductase</keyword>
<evidence type="ECO:0000256" key="1">
    <source>
        <dbReference type="ARBA" id="ARBA00007825"/>
    </source>
</evidence>
<dbReference type="SUPFAM" id="SSF49482">
    <property type="entry name" value="Aromatic compound dioxygenase"/>
    <property type="match status" value="1"/>
</dbReference>
<keyword evidence="2" id="KW-0223">Dioxygenase</keyword>